<dbReference type="Pfam" id="PF01471">
    <property type="entry name" value="PG_binding_1"/>
    <property type="match status" value="1"/>
</dbReference>
<evidence type="ECO:0000313" key="5">
    <source>
        <dbReference type="EMBL" id="AGL00438.1"/>
    </source>
</evidence>
<reference evidence="5 6" key="1">
    <citation type="submission" date="2012-01" db="EMBL/GenBank/DDBJ databases">
        <title>Complete sequence of Desulfotomaculum gibsoniae DSM 7213.</title>
        <authorList>
            <consortium name="US DOE Joint Genome Institute"/>
            <person name="Lucas S."/>
            <person name="Han J."/>
            <person name="Lapidus A."/>
            <person name="Cheng J.-F."/>
            <person name="Goodwin L."/>
            <person name="Pitluck S."/>
            <person name="Peters L."/>
            <person name="Ovchinnikova G."/>
            <person name="Teshima H."/>
            <person name="Detter J.C."/>
            <person name="Han C."/>
            <person name="Tapia R."/>
            <person name="Land M."/>
            <person name="Hauser L."/>
            <person name="Kyrpides N."/>
            <person name="Ivanova N."/>
            <person name="Pagani I."/>
            <person name="Parshina S."/>
            <person name="Plugge C."/>
            <person name="Muyzer G."/>
            <person name="Kuever J."/>
            <person name="Ivanova A."/>
            <person name="Nazina T."/>
            <person name="Klenk H.-P."/>
            <person name="Brambilla E."/>
            <person name="Spring S."/>
            <person name="Stams A.F."/>
            <person name="Woyke T."/>
        </authorList>
    </citation>
    <scope>NUCLEOTIDE SEQUENCE [LARGE SCALE GENOMIC DNA]</scope>
    <source>
        <strain evidence="5 6">DSM 7213</strain>
    </source>
</reference>
<dbReference type="Pfam" id="PF00704">
    <property type="entry name" value="Glyco_hydro_18"/>
    <property type="match status" value="1"/>
</dbReference>
<feature type="domain" description="GH18" evidence="4">
    <location>
        <begin position="115"/>
        <end position="442"/>
    </location>
</feature>
<name>R4KB85_9FIRM</name>
<dbReference type="KEGG" id="dgi:Desgi_0890"/>
<keyword evidence="1 5" id="KW-0378">Hydrolase</keyword>
<accession>R4KB85</accession>
<dbReference type="InterPro" id="IPR036365">
    <property type="entry name" value="PGBD-like_sf"/>
</dbReference>
<gene>
    <name evidence="5" type="ORF">Desgi_0890</name>
</gene>
<keyword evidence="2" id="KW-0326">Glycosidase</keyword>
<dbReference type="RefSeq" id="WP_006521092.1">
    <property type="nucleotide sequence ID" value="NC_021184.1"/>
</dbReference>
<evidence type="ECO:0000256" key="2">
    <source>
        <dbReference type="ARBA" id="ARBA00023295"/>
    </source>
</evidence>
<dbReference type="SUPFAM" id="SSF47090">
    <property type="entry name" value="PGBD-like"/>
    <property type="match status" value="1"/>
</dbReference>
<organism evidence="5 6">
    <name type="scientific">Desulfoscipio gibsoniae DSM 7213</name>
    <dbReference type="NCBI Taxonomy" id="767817"/>
    <lineage>
        <taxon>Bacteria</taxon>
        <taxon>Bacillati</taxon>
        <taxon>Bacillota</taxon>
        <taxon>Clostridia</taxon>
        <taxon>Eubacteriales</taxon>
        <taxon>Desulfallaceae</taxon>
        <taxon>Desulfoscipio</taxon>
    </lineage>
</organism>
<dbReference type="Gene3D" id="1.10.101.10">
    <property type="entry name" value="PGBD-like superfamily/PGBD"/>
    <property type="match status" value="1"/>
</dbReference>
<evidence type="ECO:0000256" key="3">
    <source>
        <dbReference type="SAM" id="SignalP"/>
    </source>
</evidence>
<feature type="signal peptide" evidence="3">
    <location>
        <begin position="1"/>
        <end position="30"/>
    </location>
</feature>
<dbReference type="CDD" id="cd02874">
    <property type="entry name" value="GH18_CFLE_spore_hydrolase"/>
    <property type="match status" value="1"/>
</dbReference>
<dbReference type="EMBL" id="CP003273">
    <property type="protein sequence ID" value="AGL00438.1"/>
    <property type="molecule type" value="Genomic_DNA"/>
</dbReference>
<dbReference type="GO" id="GO:0005975">
    <property type="term" value="P:carbohydrate metabolic process"/>
    <property type="evidence" value="ECO:0007669"/>
    <property type="project" value="InterPro"/>
</dbReference>
<dbReference type="GO" id="GO:0008061">
    <property type="term" value="F:chitin binding"/>
    <property type="evidence" value="ECO:0007669"/>
    <property type="project" value="InterPro"/>
</dbReference>
<dbReference type="InterPro" id="IPR002477">
    <property type="entry name" value="Peptidoglycan-bd-like"/>
</dbReference>
<dbReference type="HOGENOM" id="CLU_037415_3_0_9"/>
<dbReference type="InterPro" id="IPR029070">
    <property type="entry name" value="Chitinase_insertion_sf"/>
</dbReference>
<dbReference type="InterPro" id="IPR001223">
    <property type="entry name" value="Glyco_hydro18_cat"/>
</dbReference>
<dbReference type="InterPro" id="IPR011583">
    <property type="entry name" value="Chitinase_II/V-like_cat"/>
</dbReference>
<keyword evidence="3" id="KW-0732">Signal</keyword>
<dbReference type="AlphaFoldDB" id="R4KB85"/>
<protein>
    <submittedName>
        <fullName evidence="5">Putative glycosyl hydrolase</fullName>
    </submittedName>
</protein>
<dbReference type="SMART" id="SM00636">
    <property type="entry name" value="Glyco_18"/>
    <property type="match status" value="1"/>
</dbReference>
<evidence type="ECO:0000313" key="6">
    <source>
        <dbReference type="Proteomes" id="UP000013520"/>
    </source>
</evidence>
<dbReference type="eggNOG" id="COG3858">
    <property type="taxonomic scope" value="Bacteria"/>
</dbReference>
<evidence type="ECO:0000256" key="1">
    <source>
        <dbReference type="ARBA" id="ARBA00022801"/>
    </source>
</evidence>
<dbReference type="InterPro" id="IPR036366">
    <property type="entry name" value="PGBDSf"/>
</dbReference>
<dbReference type="Proteomes" id="UP000013520">
    <property type="component" value="Chromosome"/>
</dbReference>
<proteinExistence type="predicted"/>
<feature type="chain" id="PRO_5004374586" evidence="3">
    <location>
        <begin position="31"/>
        <end position="442"/>
    </location>
</feature>
<dbReference type="Gene3D" id="3.10.50.10">
    <property type="match status" value="1"/>
</dbReference>
<dbReference type="SUPFAM" id="SSF51445">
    <property type="entry name" value="(Trans)glycosidases"/>
    <property type="match status" value="1"/>
</dbReference>
<dbReference type="GO" id="GO:0016798">
    <property type="term" value="F:hydrolase activity, acting on glycosyl bonds"/>
    <property type="evidence" value="ECO:0007669"/>
    <property type="project" value="UniProtKB-KW"/>
</dbReference>
<dbReference type="Gene3D" id="3.20.20.80">
    <property type="entry name" value="Glycosidases"/>
    <property type="match status" value="1"/>
</dbReference>
<dbReference type="PANTHER" id="PTHR46066">
    <property type="entry name" value="CHITINASE DOMAIN-CONTAINING PROTEIN 1 FAMILY MEMBER"/>
    <property type="match status" value="1"/>
</dbReference>
<dbReference type="PANTHER" id="PTHR46066:SF2">
    <property type="entry name" value="CHITINASE DOMAIN-CONTAINING PROTEIN 1"/>
    <property type="match status" value="1"/>
</dbReference>
<dbReference type="eggNOG" id="COG3409">
    <property type="taxonomic scope" value="Bacteria"/>
</dbReference>
<keyword evidence="6" id="KW-1185">Reference proteome</keyword>
<dbReference type="STRING" id="767817.Desgi_0890"/>
<dbReference type="InterPro" id="IPR017853">
    <property type="entry name" value="GH"/>
</dbReference>
<evidence type="ECO:0000259" key="4">
    <source>
        <dbReference type="PROSITE" id="PS51910"/>
    </source>
</evidence>
<dbReference type="PROSITE" id="PS51910">
    <property type="entry name" value="GH18_2"/>
    <property type="match status" value="1"/>
</dbReference>
<dbReference type="OrthoDB" id="9769314at2"/>
<sequence length="442" mass="49768">MTSSWKKLLSLALTAFLLSFFVISVPASQAALPLKQGHRGADVLTLQQQLQTLGYFQTNPTGYFGPITTNSVVKLQSDYQIKVDGIVGSQTNQLINKLLGYTPPPSTDPSAKFKKEVLGFYVGDEYSIPSSYATLEKQKNTITSISPFWYRLDRNNPGKLEQYGNDTLQEINQVLKLTKENNIKNYALIHNLLYGTTSVGRDVLHTVLANPNTRWTLVMNIFDLLKENGFQGVCMDIENMHAWDRELYIQFLAELSAQLKPAGFEIIVCVPSRTTDKATGGWGDNFDFAKVGRYADMVAIMAYDEHTAGGKAGPIASQAYVDRVIKYALSKLPQEKILLGIAGYGFDWNYGLGNSRYLSYQLAMDTVKKYKKSIQWDNGSQAPYFSYTDQNGHWHSVYFENSSSMAFKLDAVNKYNLRGIAIWRLGMEDPDSWRVIRDKFGK</sequence>
<dbReference type="InterPro" id="IPR041704">
    <property type="entry name" value="CFLE_GH18"/>
</dbReference>